<comment type="similarity">
    <text evidence="1">Belongs to the enoyl-CoA hydratase/isomerase family.</text>
</comment>
<name>A0ABP8YWL2_9MICO</name>
<accession>A0ABP8YWL2</accession>
<dbReference type="Proteomes" id="UP001500121">
    <property type="component" value="Unassembled WGS sequence"/>
</dbReference>
<dbReference type="EMBL" id="BAABLP010000002">
    <property type="protein sequence ID" value="GAA4739732.1"/>
    <property type="molecule type" value="Genomic_DNA"/>
</dbReference>
<evidence type="ECO:0000313" key="3">
    <source>
        <dbReference type="EMBL" id="GAA4739732.1"/>
    </source>
</evidence>
<dbReference type="PANTHER" id="PTHR42993">
    <property type="entry name" value="MAOC-LIKE DEHYDRATASE DOMAIN-CONTAINING PROTEIN"/>
    <property type="match status" value="1"/>
</dbReference>
<evidence type="ECO:0000313" key="4">
    <source>
        <dbReference type="Proteomes" id="UP001500121"/>
    </source>
</evidence>
<keyword evidence="4" id="KW-1185">Reference proteome</keyword>
<protein>
    <submittedName>
        <fullName evidence="3">MaoC family dehydratase</fullName>
    </submittedName>
</protein>
<comment type="caution">
    <text evidence="3">The sequence shown here is derived from an EMBL/GenBank/DDBJ whole genome shotgun (WGS) entry which is preliminary data.</text>
</comment>
<feature type="domain" description="MaoC-like" evidence="2">
    <location>
        <begin position="14"/>
        <end position="120"/>
    </location>
</feature>
<dbReference type="RefSeq" id="WP_345479720.1">
    <property type="nucleotide sequence ID" value="NZ_BAABLP010000002.1"/>
</dbReference>
<dbReference type="Gene3D" id="3.10.129.10">
    <property type="entry name" value="Hotdog Thioesterase"/>
    <property type="match status" value="1"/>
</dbReference>
<dbReference type="Pfam" id="PF01575">
    <property type="entry name" value="MaoC_dehydratas"/>
    <property type="match status" value="1"/>
</dbReference>
<proteinExistence type="inferred from homology"/>
<dbReference type="InterPro" id="IPR002539">
    <property type="entry name" value="MaoC-like_dom"/>
</dbReference>
<dbReference type="InterPro" id="IPR039375">
    <property type="entry name" value="NodN-like"/>
</dbReference>
<evidence type="ECO:0000259" key="2">
    <source>
        <dbReference type="Pfam" id="PF01575"/>
    </source>
</evidence>
<dbReference type="CDD" id="cd03450">
    <property type="entry name" value="NodN"/>
    <property type="match status" value="1"/>
</dbReference>
<organism evidence="3 4">
    <name type="scientific">Amnibacterium soli</name>
    <dbReference type="NCBI Taxonomy" id="1282736"/>
    <lineage>
        <taxon>Bacteria</taxon>
        <taxon>Bacillati</taxon>
        <taxon>Actinomycetota</taxon>
        <taxon>Actinomycetes</taxon>
        <taxon>Micrococcales</taxon>
        <taxon>Microbacteriaceae</taxon>
        <taxon>Amnibacterium</taxon>
    </lineage>
</organism>
<gene>
    <name evidence="3" type="ORF">GCM10025783_08170</name>
</gene>
<evidence type="ECO:0000256" key="1">
    <source>
        <dbReference type="ARBA" id="ARBA00005254"/>
    </source>
</evidence>
<sequence>MTTVFASPDALLEAVGADLGASDWITVDQQRIDRFAAATDDHQWIHVDPERAASGPFGGTIAHGYLSLSLLAPLMFEVLHVEACALVVNAGSDRVRFLTPVRAGSRVRAHATLAAAERIPTGVRAKTAVTVEIEGAGKPALVAETLTVFVPA</sequence>
<dbReference type="SUPFAM" id="SSF54637">
    <property type="entry name" value="Thioesterase/thiol ester dehydrase-isomerase"/>
    <property type="match status" value="1"/>
</dbReference>
<dbReference type="InterPro" id="IPR029069">
    <property type="entry name" value="HotDog_dom_sf"/>
</dbReference>
<reference evidence="4" key="1">
    <citation type="journal article" date="2019" name="Int. J. Syst. Evol. Microbiol.">
        <title>The Global Catalogue of Microorganisms (GCM) 10K type strain sequencing project: providing services to taxonomists for standard genome sequencing and annotation.</title>
        <authorList>
            <consortium name="The Broad Institute Genomics Platform"/>
            <consortium name="The Broad Institute Genome Sequencing Center for Infectious Disease"/>
            <person name="Wu L."/>
            <person name="Ma J."/>
        </authorList>
    </citation>
    <scope>NUCLEOTIDE SEQUENCE [LARGE SCALE GENOMIC DNA]</scope>
    <source>
        <strain evidence="4">JCM 19015</strain>
    </source>
</reference>
<dbReference type="PANTHER" id="PTHR42993:SF1">
    <property type="entry name" value="MAOC-LIKE DEHYDRATASE DOMAIN-CONTAINING PROTEIN"/>
    <property type="match status" value="1"/>
</dbReference>